<protein>
    <recommendedName>
        <fullName evidence="8">Aspartokinase</fullName>
        <ecNumber evidence="8">2.7.2.4</ecNumber>
    </recommendedName>
</protein>
<evidence type="ECO:0000259" key="10">
    <source>
        <dbReference type="PROSITE" id="PS51671"/>
    </source>
</evidence>
<dbReference type="AlphaFoldDB" id="A0A6A6PYB1"/>
<keyword evidence="6" id="KW-0067">ATP-binding</keyword>
<dbReference type="InterPro" id="IPR001048">
    <property type="entry name" value="Asp/Glu/Uridylate_kinase"/>
</dbReference>
<evidence type="ECO:0000256" key="1">
    <source>
        <dbReference type="ARBA" id="ARBA00004685"/>
    </source>
</evidence>
<dbReference type="OrthoDB" id="4323675at2759"/>
<evidence type="ECO:0000313" key="11">
    <source>
        <dbReference type="EMBL" id="KAF2484463.1"/>
    </source>
</evidence>
<dbReference type="GeneID" id="54477989"/>
<dbReference type="InterPro" id="IPR045865">
    <property type="entry name" value="ACT-like_dom_sf"/>
</dbReference>
<dbReference type="InterPro" id="IPR036393">
    <property type="entry name" value="AceGlu_kinase-like_sf"/>
</dbReference>
<evidence type="ECO:0000256" key="5">
    <source>
        <dbReference type="ARBA" id="ARBA00022777"/>
    </source>
</evidence>
<organism evidence="11 12">
    <name type="scientific">Neohortaea acidophila</name>
    <dbReference type="NCBI Taxonomy" id="245834"/>
    <lineage>
        <taxon>Eukaryota</taxon>
        <taxon>Fungi</taxon>
        <taxon>Dikarya</taxon>
        <taxon>Ascomycota</taxon>
        <taxon>Pezizomycotina</taxon>
        <taxon>Dothideomycetes</taxon>
        <taxon>Dothideomycetidae</taxon>
        <taxon>Mycosphaerellales</taxon>
        <taxon>Teratosphaeriaceae</taxon>
        <taxon>Neohortaea</taxon>
    </lineage>
</organism>
<evidence type="ECO:0000256" key="7">
    <source>
        <dbReference type="ARBA" id="ARBA00047872"/>
    </source>
</evidence>
<comment type="pathway">
    <text evidence="1">Mycotoxin biosynthesis.</text>
</comment>
<keyword evidence="4" id="KW-0547">Nucleotide-binding</keyword>
<dbReference type="GO" id="GO:0004072">
    <property type="term" value="F:aspartate kinase activity"/>
    <property type="evidence" value="ECO:0007669"/>
    <property type="project" value="UniProtKB-EC"/>
</dbReference>
<name>A0A6A6PYB1_9PEZI</name>
<dbReference type="EMBL" id="MU001634">
    <property type="protein sequence ID" value="KAF2484463.1"/>
    <property type="molecule type" value="Genomic_DNA"/>
</dbReference>
<dbReference type="NCBIfam" id="TIGR00657">
    <property type="entry name" value="asp_kinases"/>
    <property type="match status" value="1"/>
</dbReference>
<accession>A0A6A6PYB1</accession>
<dbReference type="InterPro" id="IPR054352">
    <property type="entry name" value="ACT_Aspartokinase"/>
</dbReference>
<dbReference type="Pfam" id="PF22468">
    <property type="entry name" value="ACT_9"/>
    <property type="match status" value="1"/>
</dbReference>
<feature type="domain" description="ACT" evidence="10">
    <location>
        <begin position="488"/>
        <end position="552"/>
    </location>
</feature>
<dbReference type="SUPFAM" id="SSF53633">
    <property type="entry name" value="Carbamate kinase-like"/>
    <property type="match status" value="1"/>
</dbReference>
<dbReference type="GO" id="GO:0005524">
    <property type="term" value="F:ATP binding"/>
    <property type="evidence" value="ECO:0007669"/>
    <property type="project" value="UniProtKB-KW"/>
</dbReference>
<dbReference type="GO" id="GO:0009088">
    <property type="term" value="P:threonine biosynthetic process"/>
    <property type="evidence" value="ECO:0007669"/>
    <property type="project" value="UniProtKB-ARBA"/>
</dbReference>
<dbReference type="GO" id="GO:0009089">
    <property type="term" value="P:lysine biosynthetic process via diaminopimelate"/>
    <property type="evidence" value="ECO:0007669"/>
    <property type="project" value="TreeGrafter"/>
</dbReference>
<dbReference type="Gene3D" id="3.30.2130.10">
    <property type="entry name" value="VC0802-like"/>
    <property type="match status" value="1"/>
</dbReference>
<sequence>MDFPIIRRPRKPDPNWDPHHNPVTNGFAYRIPHSPELSLPGGGNWVVQKYGGTSVGKFPVKIAEEIVGPGIKRHRIAVVCSARSTGTKSEGTTTRLLRAARDVEDVKSRKYLEIVEAIRTDHIEAGRRDVLTERNDAEDVLQHYEQVVNSECDDLLDILKSAQVIREVSDQTMDMIVAVGERLSCLYMTAILRSRGIKAAYVDMSEVLAISSTKASRRGEGLYELLTAAMAKRVLAEPDDAVPVITGFFGRVQDGLLKEIGRGYTDLCAALVGIGLEAKELQIWKEVDGIFTADPSKVPTARLLDSVTPSEAAELTFYGSEVIHNETMDQVIKAEIPIRIKNVKNPRSNGTVIVPDQTDNYNRRPGFIFRDRSSTNILMQNQQVPRKPTAVTIKKGIAILNVHSKKRTRAHGFLSRIFSTLDEHGLSVDLISSSEVHISLALHSEARLLSGGGEEEMKIESAALQACVEDLRTWGDIDLVPNMAIISLVGRHLRSHVGISGRFFSALGEHGVNIEMISQGASEINISCVIEAKEAERALNVVHTNLFTFLEN</sequence>
<dbReference type="GO" id="GO:0009090">
    <property type="term" value="P:homoserine biosynthetic process"/>
    <property type="evidence" value="ECO:0007669"/>
    <property type="project" value="TreeGrafter"/>
</dbReference>
<dbReference type="Pfam" id="PF00696">
    <property type="entry name" value="AA_kinase"/>
    <property type="match status" value="1"/>
</dbReference>
<evidence type="ECO:0000256" key="3">
    <source>
        <dbReference type="ARBA" id="ARBA00022679"/>
    </source>
</evidence>
<dbReference type="InterPro" id="IPR018042">
    <property type="entry name" value="Aspartate_kinase_CS"/>
</dbReference>
<dbReference type="PANTHER" id="PTHR21499">
    <property type="entry name" value="ASPARTATE KINASE"/>
    <property type="match status" value="1"/>
</dbReference>
<reference evidence="11" key="1">
    <citation type="journal article" date="2020" name="Stud. Mycol.">
        <title>101 Dothideomycetes genomes: a test case for predicting lifestyles and emergence of pathogens.</title>
        <authorList>
            <person name="Haridas S."/>
            <person name="Albert R."/>
            <person name="Binder M."/>
            <person name="Bloem J."/>
            <person name="Labutti K."/>
            <person name="Salamov A."/>
            <person name="Andreopoulos B."/>
            <person name="Baker S."/>
            <person name="Barry K."/>
            <person name="Bills G."/>
            <person name="Bluhm B."/>
            <person name="Cannon C."/>
            <person name="Castanera R."/>
            <person name="Culley D."/>
            <person name="Daum C."/>
            <person name="Ezra D."/>
            <person name="Gonzalez J."/>
            <person name="Henrissat B."/>
            <person name="Kuo A."/>
            <person name="Liang C."/>
            <person name="Lipzen A."/>
            <person name="Lutzoni F."/>
            <person name="Magnuson J."/>
            <person name="Mondo S."/>
            <person name="Nolan M."/>
            <person name="Ohm R."/>
            <person name="Pangilinan J."/>
            <person name="Park H.-J."/>
            <person name="Ramirez L."/>
            <person name="Alfaro M."/>
            <person name="Sun H."/>
            <person name="Tritt A."/>
            <person name="Yoshinaga Y."/>
            <person name="Zwiers L.-H."/>
            <person name="Turgeon B."/>
            <person name="Goodwin S."/>
            <person name="Spatafora J."/>
            <person name="Crous P."/>
            <person name="Grigoriev I."/>
        </authorList>
    </citation>
    <scope>NUCLEOTIDE SEQUENCE</scope>
    <source>
        <strain evidence="11">CBS 113389</strain>
    </source>
</reference>
<dbReference type="FunFam" id="3.30.2130.10:FF:000001">
    <property type="entry name" value="Bifunctional aspartokinase/homoserine dehydrogenase"/>
    <property type="match status" value="1"/>
</dbReference>
<feature type="region of interest" description="Disordered" evidence="9">
    <location>
        <begin position="1"/>
        <end position="20"/>
    </location>
</feature>
<keyword evidence="3 8" id="KW-0808">Transferase</keyword>
<gene>
    <name evidence="11" type="ORF">BDY17DRAFT_323311</name>
</gene>
<evidence type="ECO:0000313" key="12">
    <source>
        <dbReference type="Proteomes" id="UP000799767"/>
    </source>
</evidence>
<keyword evidence="12" id="KW-1185">Reference proteome</keyword>
<evidence type="ECO:0000256" key="6">
    <source>
        <dbReference type="ARBA" id="ARBA00022840"/>
    </source>
</evidence>
<dbReference type="GO" id="GO:0005829">
    <property type="term" value="C:cytosol"/>
    <property type="evidence" value="ECO:0007669"/>
    <property type="project" value="TreeGrafter"/>
</dbReference>
<dbReference type="PROSITE" id="PS00324">
    <property type="entry name" value="ASPARTOKINASE"/>
    <property type="match status" value="1"/>
</dbReference>
<dbReference type="PROSITE" id="PS51671">
    <property type="entry name" value="ACT"/>
    <property type="match status" value="1"/>
</dbReference>
<dbReference type="FunFam" id="3.30.70.260:FF:000033">
    <property type="entry name" value="Aspartokinase"/>
    <property type="match status" value="1"/>
</dbReference>
<dbReference type="SUPFAM" id="SSF55021">
    <property type="entry name" value="ACT-like"/>
    <property type="match status" value="2"/>
</dbReference>
<keyword evidence="5 8" id="KW-0418">Kinase</keyword>
<comment type="catalytic activity">
    <reaction evidence="7 8">
        <text>L-aspartate + ATP = 4-phospho-L-aspartate + ADP</text>
        <dbReference type="Rhea" id="RHEA:23776"/>
        <dbReference type="ChEBI" id="CHEBI:29991"/>
        <dbReference type="ChEBI" id="CHEBI:30616"/>
        <dbReference type="ChEBI" id="CHEBI:57535"/>
        <dbReference type="ChEBI" id="CHEBI:456216"/>
        <dbReference type="EC" id="2.7.2.4"/>
    </reaction>
</comment>
<dbReference type="RefSeq" id="XP_033591032.1">
    <property type="nucleotide sequence ID" value="XM_033736987.1"/>
</dbReference>
<comment type="similarity">
    <text evidence="2 8">Belongs to the aspartokinase family.</text>
</comment>
<evidence type="ECO:0000256" key="2">
    <source>
        <dbReference type="ARBA" id="ARBA00010122"/>
    </source>
</evidence>
<feature type="compositionally biased region" description="Basic and acidic residues" evidence="9">
    <location>
        <begin position="11"/>
        <end position="20"/>
    </location>
</feature>
<dbReference type="FunFam" id="3.40.1160.10:FF:000023">
    <property type="entry name" value="Probable aspartokinase"/>
    <property type="match status" value="1"/>
</dbReference>
<dbReference type="PANTHER" id="PTHR21499:SF59">
    <property type="entry name" value="ASPARTOKINASE"/>
    <property type="match status" value="1"/>
</dbReference>
<dbReference type="Gene3D" id="3.40.1160.10">
    <property type="entry name" value="Acetylglutamate kinase-like"/>
    <property type="match status" value="1"/>
</dbReference>
<evidence type="ECO:0000256" key="9">
    <source>
        <dbReference type="SAM" id="MobiDB-lite"/>
    </source>
</evidence>
<dbReference type="InterPro" id="IPR001341">
    <property type="entry name" value="Asp_kinase"/>
</dbReference>
<dbReference type="EC" id="2.7.2.4" evidence="8"/>
<dbReference type="InterPro" id="IPR002912">
    <property type="entry name" value="ACT_dom"/>
</dbReference>
<evidence type="ECO:0000256" key="8">
    <source>
        <dbReference type="RuleBase" id="RU003448"/>
    </source>
</evidence>
<dbReference type="GO" id="GO:0071266">
    <property type="term" value="P:'de novo' L-methionine biosynthetic process"/>
    <property type="evidence" value="ECO:0007669"/>
    <property type="project" value="UniProtKB-ARBA"/>
</dbReference>
<dbReference type="Proteomes" id="UP000799767">
    <property type="component" value="Unassembled WGS sequence"/>
</dbReference>
<proteinExistence type="inferred from homology"/>
<evidence type="ECO:0000256" key="4">
    <source>
        <dbReference type="ARBA" id="ARBA00022741"/>
    </source>
</evidence>